<reference evidence="9 10" key="1">
    <citation type="journal article" date="2018" name="Plant J.">
        <title>Genome sequences of Chlorella sorokiniana UTEX 1602 and Micractinium conductrix SAG 241.80: implications to maltose excretion by a green alga.</title>
        <authorList>
            <person name="Arriola M.B."/>
            <person name="Velmurugan N."/>
            <person name="Zhang Y."/>
            <person name="Plunkett M.H."/>
            <person name="Hondzo H."/>
            <person name="Barney B.M."/>
        </authorList>
    </citation>
    <scope>NUCLEOTIDE SEQUENCE [LARGE SCALE GENOMIC DNA]</scope>
    <source>
        <strain evidence="9 10">SAG 241.80</strain>
    </source>
</reference>
<gene>
    <name evidence="9" type="ORF">C2E20_6619</name>
</gene>
<dbReference type="OrthoDB" id="274828at2759"/>
<name>A0A2P6V786_9CHLO</name>
<dbReference type="Pfam" id="PF10236">
    <property type="entry name" value="DAP3"/>
    <property type="match status" value="1"/>
</dbReference>
<dbReference type="STRING" id="554055.A0A2P6V786"/>
<keyword evidence="4" id="KW-0689">Ribosomal protein</keyword>
<evidence type="ECO:0000313" key="9">
    <source>
        <dbReference type="EMBL" id="PSC69955.1"/>
    </source>
</evidence>
<evidence type="ECO:0000313" key="10">
    <source>
        <dbReference type="Proteomes" id="UP000239649"/>
    </source>
</evidence>
<evidence type="ECO:0000256" key="8">
    <source>
        <dbReference type="SAM" id="MobiDB-lite"/>
    </source>
</evidence>
<sequence>MRLRALAQALQAAGGSQLAASLRVEQQPAASAAWHLQCRGAAAAAAEPGSGVGEQPAAAEPAVAPAAPSAKPQPKAKQQASKPPPGKQQAAGKAKAAGKQPAGQQPAGKPAAANAAGKPAGEPYSKPQPKQAAPSLLSGLGVAALPEVPVNTYFEVPAGVLPEATADYYKDPVLKGENVNEPNFGCKAVQREWDWSGRRSLLARACMRDLLAAVQSKERPQLYLDGWAGSGKSVALYSAVAWARANGWLALYVPSAFSLVQNGTFSRGEDGLWDTPEAARWILTSLRDAHAEQLPALKTPAGQPLDALVEEGLAAGAAPGAVVGAALAAKDSLAAQQELPVLLAVDDYNALYSRTGYYESVHNFHRRQLAPEELRLARGFRLLEQPPPANGVAITAPTLGQTISASLRLPRPPRSRVAVPRLSLPELQAAGQYFSSEVMKGNAPTADEASLRRALFLTNGNAAELRAYMPGLLGLGDDLLGVSRGYKAEARRRDAHNLGAVP</sequence>
<accession>A0A2P6V786</accession>
<dbReference type="Proteomes" id="UP000239649">
    <property type="component" value="Unassembled WGS sequence"/>
</dbReference>
<evidence type="ECO:0000256" key="5">
    <source>
        <dbReference type="ARBA" id="ARBA00023128"/>
    </source>
</evidence>
<comment type="subcellular location">
    <subcellularLocation>
        <location evidence="1">Mitochondrion</location>
    </subcellularLocation>
</comment>
<proteinExistence type="inferred from homology"/>
<evidence type="ECO:0000256" key="4">
    <source>
        <dbReference type="ARBA" id="ARBA00022980"/>
    </source>
</evidence>
<evidence type="ECO:0000256" key="2">
    <source>
        <dbReference type="ARBA" id="ARBA00009863"/>
    </source>
</evidence>
<dbReference type="EMBL" id="LHPF02000023">
    <property type="protein sequence ID" value="PSC69955.1"/>
    <property type="molecule type" value="Genomic_DNA"/>
</dbReference>
<dbReference type="InterPro" id="IPR019368">
    <property type="entry name" value="Ribosomal_mS29"/>
</dbReference>
<keyword evidence="6" id="KW-0687">Ribonucleoprotein</keyword>
<keyword evidence="10" id="KW-1185">Reference proteome</keyword>
<keyword evidence="5" id="KW-0496">Mitochondrion</keyword>
<comment type="caution">
    <text evidence="9">The sequence shown here is derived from an EMBL/GenBank/DDBJ whole genome shotgun (WGS) entry which is preliminary data.</text>
</comment>
<protein>
    <recommendedName>
        <fullName evidence="7">Small ribosomal subunit protein mS29</fullName>
    </recommendedName>
</protein>
<evidence type="ECO:0000256" key="3">
    <source>
        <dbReference type="ARBA" id="ARBA00022946"/>
    </source>
</evidence>
<dbReference type="GO" id="GO:0003735">
    <property type="term" value="F:structural constituent of ribosome"/>
    <property type="evidence" value="ECO:0007669"/>
    <property type="project" value="TreeGrafter"/>
</dbReference>
<keyword evidence="3" id="KW-0809">Transit peptide</keyword>
<feature type="compositionally biased region" description="Low complexity" evidence="8">
    <location>
        <begin position="53"/>
        <end position="121"/>
    </location>
</feature>
<evidence type="ECO:0000256" key="7">
    <source>
        <dbReference type="ARBA" id="ARBA00035140"/>
    </source>
</evidence>
<evidence type="ECO:0000256" key="6">
    <source>
        <dbReference type="ARBA" id="ARBA00023274"/>
    </source>
</evidence>
<dbReference type="GO" id="GO:0005763">
    <property type="term" value="C:mitochondrial small ribosomal subunit"/>
    <property type="evidence" value="ECO:0007669"/>
    <property type="project" value="TreeGrafter"/>
</dbReference>
<organism evidence="9 10">
    <name type="scientific">Micractinium conductrix</name>
    <dbReference type="NCBI Taxonomy" id="554055"/>
    <lineage>
        <taxon>Eukaryota</taxon>
        <taxon>Viridiplantae</taxon>
        <taxon>Chlorophyta</taxon>
        <taxon>core chlorophytes</taxon>
        <taxon>Trebouxiophyceae</taxon>
        <taxon>Chlorellales</taxon>
        <taxon>Chlorellaceae</taxon>
        <taxon>Chlorella clade</taxon>
        <taxon>Micractinium</taxon>
    </lineage>
</organism>
<feature type="region of interest" description="Disordered" evidence="8">
    <location>
        <begin position="47"/>
        <end position="133"/>
    </location>
</feature>
<comment type="similarity">
    <text evidence="2">Belongs to the mitochondrion-specific ribosomal protein mS29 family.</text>
</comment>
<evidence type="ECO:0000256" key="1">
    <source>
        <dbReference type="ARBA" id="ARBA00004173"/>
    </source>
</evidence>
<dbReference type="PANTHER" id="PTHR12810">
    <property type="entry name" value="MITOCHONDRIAL 28S RIBOSOMAL PROTEIN S29"/>
    <property type="match status" value="1"/>
</dbReference>
<dbReference type="AlphaFoldDB" id="A0A2P6V786"/>
<dbReference type="PANTHER" id="PTHR12810:SF0">
    <property type="entry name" value="SMALL RIBOSOMAL SUBUNIT PROTEIN MS29"/>
    <property type="match status" value="1"/>
</dbReference>